<gene>
    <name evidence="8" type="ORF">H4683_001303</name>
</gene>
<organism evidence="8 9">
    <name type="scientific">Sporosarcina limicola</name>
    <dbReference type="NCBI Taxonomy" id="34101"/>
    <lineage>
        <taxon>Bacteria</taxon>
        <taxon>Bacillati</taxon>
        <taxon>Bacillota</taxon>
        <taxon>Bacilli</taxon>
        <taxon>Bacillales</taxon>
        <taxon>Caryophanaceae</taxon>
        <taxon>Sporosarcina</taxon>
    </lineage>
</organism>
<evidence type="ECO:0000256" key="4">
    <source>
        <dbReference type="ARBA" id="ARBA00022989"/>
    </source>
</evidence>
<feature type="transmembrane region" description="Helical" evidence="6">
    <location>
        <begin position="303"/>
        <end position="321"/>
    </location>
</feature>
<reference evidence="8" key="1">
    <citation type="submission" date="2020-10" db="EMBL/GenBank/DDBJ databases">
        <title>Genomic Encyclopedia of Type Strains, Phase IV (KMG-IV): sequencing the most valuable type-strain genomes for metagenomic binning, comparative biology and taxonomic classification.</title>
        <authorList>
            <person name="Goeker M."/>
        </authorList>
    </citation>
    <scope>NUCLEOTIDE SEQUENCE</scope>
    <source>
        <strain evidence="8">DSM 13886</strain>
    </source>
</reference>
<evidence type="ECO:0000256" key="6">
    <source>
        <dbReference type="SAM" id="Phobius"/>
    </source>
</evidence>
<dbReference type="GO" id="GO:0140359">
    <property type="term" value="F:ABC-type transporter activity"/>
    <property type="evidence" value="ECO:0007669"/>
    <property type="project" value="InterPro"/>
</dbReference>
<evidence type="ECO:0000256" key="2">
    <source>
        <dbReference type="ARBA" id="ARBA00022475"/>
    </source>
</evidence>
<dbReference type="Pfam" id="PF12698">
    <property type="entry name" value="ABC2_membrane_3"/>
    <property type="match status" value="1"/>
</dbReference>
<keyword evidence="3 6" id="KW-0812">Transmembrane</keyword>
<accession>A0A927MGK0</accession>
<proteinExistence type="predicted"/>
<keyword evidence="5 6" id="KW-0472">Membrane</keyword>
<feature type="domain" description="ABC-2 type transporter transmembrane" evidence="7">
    <location>
        <begin position="25"/>
        <end position="400"/>
    </location>
</feature>
<evidence type="ECO:0000313" key="8">
    <source>
        <dbReference type="EMBL" id="MBE1554228.1"/>
    </source>
</evidence>
<comment type="subcellular location">
    <subcellularLocation>
        <location evidence="1">Cell membrane</location>
        <topology evidence="1">Multi-pass membrane protein</topology>
    </subcellularLocation>
</comment>
<comment type="caution">
    <text evidence="8">The sequence shown here is derived from an EMBL/GenBank/DDBJ whole genome shotgun (WGS) entry which is preliminary data.</text>
</comment>
<evidence type="ECO:0000313" key="9">
    <source>
        <dbReference type="Proteomes" id="UP000658225"/>
    </source>
</evidence>
<feature type="transmembrane region" description="Helical" evidence="6">
    <location>
        <begin position="28"/>
        <end position="51"/>
    </location>
</feature>
<feature type="transmembrane region" description="Helical" evidence="6">
    <location>
        <begin position="328"/>
        <end position="351"/>
    </location>
</feature>
<dbReference type="PANTHER" id="PTHR30294">
    <property type="entry name" value="MEMBRANE COMPONENT OF ABC TRANSPORTER YHHJ-RELATED"/>
    <property type="match status" value="1"/>
</dbReference>
<dbReference type="EMBL" id="JADBEL010000005">
    <property type="protein sequence ID" value="MBE1554228.1"/>
    <property type="molecule type" value="Genomic_DNA"/>
</dbReference>
<keyword evidence="9" id="KW-1185">Reference proteome</keyword>
<evidence type="ECO:0000256" key="3">
    <source>
        <dbReference type="ARBA" id="ARBA00022692"/>
    </source>
</evidence>
<dbReference type="PANTHER" id="PTHR30294:SF29">
    <property type="entry name" value="MULTIDRUG ABC TRANSPORTER PERMEASE YBHS-RELATED"/>
    <property type="match status" value="1"/>
</dbReference>
<feature type="transmembrane region" description="Helical" evidence="6">
    <location>
        <begin position="217"/>
        <end position="240"/>
    </location>
</feature>
<keyword evidence="4 6" id="KW-1133">Transmembrane helix</keyword>
<sequence length="410" mass="47015">MSNLQSIRTIIFFFNQYNKQVKKKWATLLLLFLFPICLIGLLLGLIAGLIMPPENTLIRVILVDEDGTKESMLFTRLLEETATDNQFIQIVSMTKEHAERLMEQNEVSAYFSFPEGFTADLYEGESVTIPIVGNPSKPTESQVIKQLVDSMARLLATAQANILTINDYAKKLDMSKSEREEMLLQQFMDFTLYTLGKNKLLDEEVIANVATSSPKHYYILAGWFTLLSIWLLAFYMVVGKEEHAAMLVRMKLFGVTIWQRIFARILVSLSGSLLFAAVMFYVIEQFIQYDLYVVDYLRFGLFAFLYGLLFLIGVAVIDVWISSRKIVLLLQSLFTFFLLFISGAVIPTLYFPQAVQGVLPFVFSYETMNWLIDIVLEERNYADFTKMMVSTGIGLVLLRLSTIAKERWSR</sequence>
<dbReference type="Gene3D" id="3.40.1710.10">
    <property type="entry name" value="abc type-2 transporter like domain"/>
    <property type="match status" value="1"/>
</dbReference>
<dbReference type="InterPro" id="IPR013525">
    <property type="entry name" value="ABC2_TM"/>
</dbReference>
<dbReference type="Proteomes" id="UP000658225">
    <property type="component" value="Unassembled WGS sequence"/>
</dbReference>
<keyword evidence="2" id="KW-1003">Cell membrane</keyword>
<evidence type="ECO:0000256" key="1">
    <source>
        <dbReference type="ARBA" id="ARBA00004651"/>
    </source>
</evidence>
<dbReference type="GO" id="GO:0005886">
    <property type="term" value="C:plasma membrane"/>
    <property type="evidence" value="ECO:0007669"/>
    <property type="project" value="UniProtKB-SubCell"/>
</dbReference>
<protein>
    <submittedName>
        <fullName evidence="8">ABC-2 type transport system permease protein</fullName>
    </submittedName>
</protein>
<dbReference type="AlphaFoldDB" id="A0A927MGK0"/>
<feature type="transmembrane region" description="Helical" evidence="6">
    <location>
        <begin position="261"/>
        <end position="283"/>
    </location>
</feature>
<evidence type="ECO:0000256" key="5">
    <source>
        <dbReference type="ARBA" id="ARBA00023136"/>
    </source>
</evidence>
<dbReference type="InterPro" id="IPR051449">
    <property type="entry name" value="ABC-2_transporter_component"/>
</dbReference>
<name>A0A927MGK0_9BACL</name>
<evidence type="ECO:0000259" key="7">
    <source>
        <dbReference type="Pfam" id="PF12698"/>
    </source>
</evidence>
<feature type="transmembrane region" description="Helical" evidence="6">
    <location>
        <begin position="387"/>
        <end position="404"/>
    </location>
</feature>